<protein>
    <recommendedName>
        <fullName evidence="3">Apea-like HEPN domain-containing protein</fullName>
    </recommendedName>
</protein>
<accession>A0A1G4WFY7</accession>
<evidence type="ECO:0008006" key="3">
    <source>
        <dbReference type="Google" id="ProtNLM"/>
    </source>
</evidence>
<evidence type="ECO:0000313" key="1">
    <source>
        <dbReference type="EMBL" id="SCX22244.1"/>
    </source>
</evidence>
<evidence type="ECO:0000313" key="2">
    <source>
        <dbReference type="Proteomes" id="UP000199707"/>
    </source>
</evidence>
<dbReference type="EMBL" id="FMUB01000006">
    <property type="protein sequence ID" value="SCX22244.1"/>
    <property type="molecule type" value="Genomic_DNA"/>
</dbReference>
<organism evidence="1 2">
    <name type="scientific">Mycolicibacterium fluoranthenivorans</name>
    <dbReference type="NCBI Taxonomy" id="258505"/>
    <lineage>
        <taxon>Bacteria</taxon>
        <taxon>Bacillati</taxon>
        <taxon>Actinomycetota</taxon>
        <taxon>Actinomycetes</taxon>
        <taxon>Mycobacteriales</taxon>
        <taxon>Mycobacteriaceae</taxon>
        <taxon>Mycolicibacterium</taxon>
    </lineage>
</organism>
<reference evidence="2" key="1">
    <citation type="submission" date="2016-10" db="EMBL/GenBank/DDBJ databases">
        <authorList>
            <person name="Varghese N."/>
            <person name="Submissions S."/>
        </authorList>
    </citation>
    <scope>NUCLEOTIDE SEQUENCE [LARGE SCALE GENOMIC DNA]</scope>
    <source>
        <strain evidence="2">UNC267MFSha1.1M11</strain>
    </source>
</reference>
<dbReference type="Proteomes" id="UP000199707">
    <property type="component" value="Unassembled WGS sequence"/>
</dbReference>
<sequence length="370" mass="40881">MDWASLPFSCLLYLQHLELRPNPMHADALRARDFLRKITGVAETNDAVKAFAEDAPGRTRTAIAVLVPVKSRAAAFRPPRGMIDIVTVVQWILSDLVRALRISTGAALRDVPYEMLTPVVPASFASGSDWASFQFEAKEQTLVLPHVAGHIDDDADEGESRRRVEVGFFELSRGSMHMVIRDHISAGVAAATQGDRRSAVVSFAIACELFLDSLLAALLWEEGKTPEEAVEPWRAPSVVRRVKLEYAARIGGSWNPNKPGPLADWLTHVVNVRNSVLHSGRSPDDVEVERSSDAAGALTNHLARRLVLSWQKYPKTMAVFVGHKSVSEHASKKRADDIHRSLDVHSALAVDFHSWRDQWLAVRAADENAD</sequence>
<gene>
    <name evidence="1" type="ORF">SAMN02799620_03221</name>
</gene>
<proteinExistence type="predicted"/>
<name>A0A1G4WFY7_9MYCO</name>
<dbReference type="AlphaFoldDB" id="A0A1G4WFY7"/>